<dbReference type="PANTHER" id="PTHR41386:SF1">
    <property type="entry name" value="MEMBRANE PROTEIN"/>
    <property type="match status" value="1"/>
</dbReference>
<dbReference type="InterPro" id="IPR010406">
    <property type="entry name" value="DUF1003"/>
</dbReference>
<dbReference type="AlphaFoldDB" id="A0A1M6JXS9"/>
<dbReference type="PANTHER" id="PTHR41386">
    <property type="entry name" value="INTEGRAL MEMBRANE PROTEIN-RELATED"/>
    <property type="match status" value="1"/>
</dbReference>
<dbReference type="Pfam" id="PF06210">
    <property type="entry name" value="DUF1003"/>
    <property type="match status" value="1"/>
</dbReference>
<feature type="transmembrane region" description="Helical" evidence="1">
    <location>
        <begin position="62"/>
        <end position="83"/>
    </location>
</feature>
<feature type="transmembrane region" description="Helical" evidence="1">
    <location>
        <begin position="89"/>
        <end position="112"/>
    </location>
</feature>
<name>A0A1M6JXS9_9FIRM</name>
<keyword evidence="1" id="KW-0472">Membrane</keyword>
<organism evidence="2 3">
    <name type="scientific">Parasporobacterium paucivorans DSM 15970</name>
    <dbReference type="NCBI Taxonomy" id="1122934"/>
    <lineage>
        <taxon>Bacteria</taxon>
        <taxon>Bacillati</taxon>
        <taxon>Bacillota</taxon>
        <taxon>Clostridia</taxon>
        <taxon>Lachnospirales</taxon>
        <taxon>Lachnospiraceae</taxon>
        <taxon>Parasporobacterium</taxon>
    </lineage>
</organism>
<dbReference type="RefSeq" id="WP_073994346.1">
    <property type="nucleotide sequence ID" value="NZ_FQYT01000024.1"/>
</dbReference>
<protein>
    <submittedName>
        <fullName evidence="2">Uncharacterized membrane protein</fullName>
    </submittedName>
</protein>
<reference evidence="2 3" key="1">
    <citation type="submission" date="2016-11" db="EMBL/GenBank/DDBJ databases">
        <authorList>
            <person name="Jaros S."/>
            <person name="Januszkiewicz K."/>
            <person name="Wedrychowicz H."/>
        </authorList>
    </citation>
    <scope>NUCLEOTIDE SEQUENCE [LARGE SCALE GENOMIC DNA]</scope>
    <source>
        <strain evidence="2 3">DSM 15970</strain>
    </source>
</reference>
<proteinExistence type="predicted"/>
<gene>
    <name evidence="2" type="ORF">SAMN02745691_02081</name>
</gene>
<keyword evidence="3" id="KW-1185">Reference proteome</keyword>
<evidence type="ECO:0000256" key="1">
    <source>
        <dbReference type="SAM" id="Phobius"/>
    </source>
</evidence>
<evidence type="ECO:0000313" key="2">
    <source>
        <dbReference type="EMBL" id="SHJ51499.1"/>
    </source>
</evidence>
<dbReference type="OrthoDB" id="9795736at2"/>
<dbReference type="Proteomes" id="UP000184342">
    <property type="component" value="Unassembled WGS sequence"/>
</dbReference>
<sequence length="176" mass="20387">MSEKGLELIRSILQDDAMAEEEEALHLLLSEQISENAVSEHDNRLTKGQKAADKLAKFAGSWYFIILFFSILVIWIVLNVVFLKKPFDVYPFILMNLILSCLAAIQAPVIMMSQNRQEEKDRYRAKNDYKVNLKAEIIVEDIHNKLDSLIEMQIEIMNRLDNLEKINNEKEKSSQS</sequence>
<evidence type="ECO:0000313" key="3">
    <source>
        <dbReference type="Proteomes" id="UP000184342"/>
    </source>
</evidence>
<keyword evidence="1" id="KW-0812">Transmembrane</keyword>
<accession>A0A1M6JXS9</accession>
<keyword evidence="1" id="KW-1133">Transmembrane helix</keyword>
<dbReference type="EMBL" id="FQYT01000024">
    <property type="protein sequence ID" value="SHJ51499.1"/>
    <property type="molecule type" value="Genomic_DNA"/>
</dbReference>